<feature type="repeat" description="WD" evidence="3">
    <location>
        <begin position="7"/>
        <end position="41"/>
    </location>
</feature>
<keyword evidence="2" id="KW-0677">Repeat</keyword>
<evidence type="ECO:0000313" key="4">
    <source>
        <dbReference type="EMBL" id="GMR53440.1"/>
    </source>
</evidence>
<proteinExistence type="predicted"/>
<dbReference type="PROSITE" id="PS50294">
    <property type="entry name" value="WD_REPEATS_REGION"/>
    <property type="match status" value="2"/>
</dbReference>
<dbReference type="PROSITE" id="PS00678">
    <property type="entry name" value="WD_REPEATS_1"/>
    <property type="match status" value="2"/>
</dbReference>
<dbReference type="GO" id="GO:0005669">
    <property type="term" value="C:transcription factor TFIID complex"/>
    <property type="evidence" value="ECO:0007669"/>
    <property type="project" value="TreeGrafter"/>
</dbReference>
<keyword evidence="5" id="KW-1185">Reference proteome</keyword>
<name>A0AAN5D087_9BILA</name>
<organism evidence="4 5">
    <name type="scientific">Pristionchus mayeri</name>
    <dbReference type="NCBI Taxonomy" id="1317129"/>
    <lineage>
        <taxon>Eukaryota</taxon>
        <taxon>Metazoa</taxon>
        <taxon>Ecdysozoa</taxon>
        <taxon>Nematoda</taxon>
        <taxon>Chromadorea</taxon>
        <taxon>Rhabditida</taxon>
        <taxon>Rhabditina</taxon>
        <taxon>Diplogasteromorpha</taxon>
        <taxon>Diplogasteroidea</taxon>
        <taxon>Neodiplogasteridae</taxon>
        <taxon>Pristionchus</taxon>
    </lineage>
</organism>
<dbReference type="InterPro" id="IPR019775">
    <property type="entry name" value="WD40_repeat_CS"/>
</dbReference>
<feature type="non-terminal residue" evidence="4">
    <location>
        <position position="175"/>
    </location>
</feature>
<accession>A0AAN5D087</accession>
<dbReference type="GO" id="GO:0006367">
    <property type="term" value="P:transcription initiation at RNA polymerase II promoter"/>
    <property type="evidence" value="ECO:0007669"/>
    <property type="project" value="TreeGrafter"/>
</dbReference>
<gene>
    <name evidence="4" type="ORF">PMAYCL1PPCAC_23636</name>
</gene>
<protein>
    <recommendedName>
        <fullName evidence="6">WD40 domain-containing protein</fullName>
    </recommendedName>
</protein>
<reference evidence="5" key="1">
    <citation type="submission" date="2022-10" db="EMBL/GenBank/DDBJ databases">
        <title>Genome assembly of Pristionchus species.</title>
        <authorList>
            <person name="Yoshida K."/>
            <person name="Sommer R.J."/>
        </authorList>
    </citation>
    <scope>NUCLEOTIDE SEQUENCE [LARGE SCALE GENOMIC DNA]</scope>
    <source>
        <strain evidence="5">RS5460</strain>
    </source>
</reference>
<evidence type="ECO:0000313" key="5">
    <source>
        <dbReference type="Proteomes" id="UP001328107"/>
    </source>
</evidence>
<dbReference type="SUPFAM" id="SSF50978">
    <property type="entry name" value="WD40 repeat-like"/>
    <property type="match status" value="1"/>
</dbReference>
<keyword evidence="1 3" id="KW-0853">WD repeat</keyword>
<evidence type="ECO:0008006" key="6">
    <source>
        <dbReference type="Google" id="ProtNLM"/>
    </source>
</evidence>
<sequence>VICASQVSSVDFHANCNYIVGGSDDRYVRVWDVLSGACVRTFTGHRAPVRCTKFSPCGRYVVSVDGDGVTLVWDVSSQRLMGGDTRKMSTRIPSLSWSRDGGTFALSRGGSEMSLYSLDNLIMASNPLLLTSILTMPNWTCPTSRLTSSQRRIRPSSVFTSLAGICCWEWAHSIN</sequence>
<dbReference type="Gene3D" id="2.130.10.10">
    <property type="entry name" value="YVTN repeat-like/Quinoprotein amine dehydrogenase"/>
    <property type="match status" value="1"/>
</dbReference>
<dbReference type="PANTHER" id="PTHR19879:SF1">
    <property type="entry name" value="CANNONBALL-RELATED"/>
    <property type="match status" value="1"/>
</dbReference>
<evidence type="ECO:0000256" key="2">
    <source>
        <dbReference type="ARBA" id="ARBA00022737"/>
    </source>
</evidence>
<dbReference type="Proteomes" id="UP001328107">
    <property type="component" value="Unassembled WGS sequence"/>
</dbReference>
<dbReference type="InterPro" id="IPR036322">
    <property type="entry name" value="WD40_repeat_dom_sf"/>
</dbReference>
<dbReference type="InterPro" id="IPR015943">
    <property type="entry name" value="WD40/YVTN_repeat-like_dom_sf"/>
</dbReference>
<dbReference type="Pfam" id="PF00400">
    <property type="entry name" value="WD40"/>
    <property type="match status" value="2"/>
</dbReference>
<evidence type="ECO:0000256" key="3">
    <source>
        <dbReference type="PROSITE-ProRule" id="PRU00221"/>
    </source>
</evidence>
<evidence type="ECO:0000256" key="1">
    <source>
        <dbReference type="ARBA" id="ARBA00022574"/>
    </source>
</evidence>
<dbReference type="AlphaFoldDB" id="A0AAN5D087"/>
<dbReference type="SMART" id="SM00320">
    <property type="entry name" value="WD40"/>
    <property type="match status" value="2"/>
</dbReference>
<feature type="non-terminal residue" evidence="4">
    <location>
        <position position="1"/>
    </location>
</feature>
<dbReference type="EMBL" id="BTRK01000005">
    <property type="protein sequence ID" value="GMR53440.1"/>
    <property type="molecule type" value="Genomic_DNA"/>
</dbReference>
<dbReference type="InterPro" id="IPR001680">
    <property type="entry name" value="WD40_rpt"/>
</dbReference>
<dbReference type="GO" id="GO:0016251">
    <property type="term" value="F:RNA polymerase II general transcription initiation factor activity"/>
    <property type="evidence" value="ECO:0007669"/>
    <property type="project" value="TreeGrafter"/>
</dbReference>
<dbReference type="PROSITE" id="PS50082">
    <property type="entry name" value="WD_REPEATS_2"/>
    <property type="match status" value="2"/>
</dbReference>
<comment type="caution">
    <text evidence="4">The sequence shown here is derived from an EMBL/GenBank/DDBJ whole genome shotgun (WGS) entry which is preliminary data.</text>
</comment>
<dbReference type="PANTHER" id="PTHR19879">
    <property type="entry name" value="TRANSCRIPTION INITIATION FACTOR TFIID"/>
    <property type="match status" value="1"/>
</dbReference>
<feature type="repeat" description="WD" evidence="3">
    <location>
        <begin position="42"/>
        <end position="83"/>
    </location>
</feature>